<dbReference type="Pfam" id="PF04255">
    <property type="entry name" value="DUF433"/>
    <property type="match status" value="1"/>
</dbReference>
<dbReference type="EMBL" id="LNQE01000378">
    <property type="protein sequence ID" value="KUG26988.1"/>
    <property type="molecule type" value="Genomic_DNA"/>
</dbReference>
<proteinExistence type="predicted"/>
<dbReference type="PANTHER" id="PTHR34849">
    <property type="entry name" value="SSL5025 PROTEIN"/>
    <property type="match status" value="1"/>
</dbReference>
<reference evidence="1" key="1">
    <citation type="journal article" date="2015" name="Proc. Natl. Acad. Sci. U.S.A.">
        <title>Networks of energetic and metabolic interactions define dynamics in microbial communities.</title>
        <authorList>
            <person name="Embree M."/>
            <person name="Liu J.K."/>
            <person name="Al-Bassam M.M."/>
            <person name="Zengler K."/>
        </authorList>
    </citation>
    <scope>NUCLEOTIDE SEQUENCE</scope>
</reference>
<protein>
    <recommendedName>
        <fullName evidence="2">Antitoxin</fullName>
    </recommendedName>
</protein>
<sequence length="76" mass="8576">MVERINIDPNICHGKPVIKGTRVLVSNILSELSLGKSFDEIIENYPNITKEDIEAALNFGSYLSNYETFPYDVKTP</sequence>
<dbReference type="InterPro" id="IPR007367">
    <property type="entry name" value="DUF433"/>
</dbReference>
<comment type="caution">
    <text evidence="1">The sequence shown here is derived from an EMBL/GenBank/DDBJ whole genome shotgun (WGS) entry which is preliminary data.</text>
</comment>
<name>A0A0W8G1R2_9ZZZZ</name>
<dbReference type="SUPFAM" id="SSF46689">
    <property type="entry name" value="Homeodomain-like"/>
    <property type="match status" value="1"/>
</dbReference>
<dbReference type="PANTHER" id="PTHR34849:SF3">
    <property type="entry name" value="SSR2962 PROTEIN"/>
    <property type="match status" value="1"/>
</dbReference>
<gene>
    <name evidence="1" type="ORF">ASZ90_003170</name>
</gene>
<dbReference type="Gene3D" id="1.10.10.10">
    <property type="entry name" value="Winged helix-like DNA-binding domain superfamily/Winged helix DNA-binding domain"/>
    <property type="match status" value="1"/>
</dbReference>
<organism evidence="1">
    <name type="scientific">hydrocarbon metagenome</name>
    <dbReference type="NCBI Taxonomy" id="938273"/>
    <lineage>
        <taxon>unclassified sequences</taxon>
        <taxon>metagenomes</taxon>
        <taxon>ecological metagenomes</taxon>
    </lineage>
</organism>
<dbReference type="InterPro" id="IPR036388">
    <property type="entry name" value="WH-like_DNA-bd_sf"/>
</dbReference>
<evidence type="ECO:0000313" key="1">
    <source>
        <dbReference type="EMBL" id="KUG26988.1"/>
    </source>
</evidence>
<accession>A0A0W8G1R2</accession>
<evidence type="ECO:0008006" key="2">
    <source>
        <dbReference type="Google" id="ProtNLM"/>
    </source>
</evidence>
<dbReference type="AlphaFoldDB" id="A0A0W8G1R2"/>
<dbReference type="InterPro" id="IPR009057">
    <property type="entry name" value="Homeodomain-like_sf"/>
</dbReference>